<dbReference type="InterPro" id="IPR029058">
    <property type="entry name" value="AB_hydrolase_fold"/>
</dbReference>
<gene>
    <name evidence="5" type="ORF">JMJ35_007447</name>
</gene>
<dbReference type="CDD" id="cd00519">
    <property type="entry name" value="Lipase_3"/>
    <property type="match status" value="1"/>
</dbReference>
<evidence type="ECO:0000256" key="3">
    <source>
        <dbReference type="ARBA" id="ARBA00048461"/>
    </source>
</evidence>
<organism evidence="5 6">
    <name type="scientific">Cladonia borealis</name>
    <dbReference type="NCBI Taxonomy" id="184061"/>
    <lineage>
        <taxon>Eukaryota</taxon>
        <taxon>Fungi</taxon>
        <taxon>Dikarya</taxon>
        <taxon>Ascomycota</taxon>
        <taxon>Pezizomycotina</taxon>
        <taxon>Lecanoromycetes</taxon>
        <taxon>OSLEUM clade</taxon>
        <taxon>Lecanoromycetidae</taxon>
        <taxon>Lecanorales</taxon>
        <taxon>Lecanorineae</taxon>
        <taxon>Cladoniaceae</taxon>
        <taxon>Cladonia</taxon>
    </lineage>
</organism>
<feature type="domain" description="Fungal lipase-type" evidence="4">
    <location>
        <begin position="181"/>
        <end position="333"/>
    </location>
</feature>
<dbReference type="Pfam" id="PF01764">
    <property type="entry name" value="Lipase_3"/>
    <property type="match status" value="1"/>
</dbReference>
<protein>
    <recommendedName>
        <fullName evidence="4">Fungal lipase-type domain-containing protein</fullName>
    </recommendedName>
</protein>
<comment type="catalytic activity">
    <reaction evidence="3">
        <text>a monoacylglycerol + H2O = glycerol + a fatty acid + H(+)</text>
        <dbReference type="Rhea" id="RHEA:15245"/>
        <dbReference type="ChEBI" id="CHEBI:15377"/>
        <dbReference type="ChEBI" id="CHEBI:15378"/>
        <dbReference type="ChEBI" id="CHEBI:17408"/>
        <dbReference type="ChEBI" id="CHEBI:17754"/>
        <dbReference type="ChEBI" id="CHEBI:28868"/>
    </reaction>
</comment>
<dbReference type="InterPro" id="IPR002921">
    <property type="entry name" value="Fungal_lipase-type"/>
</dbReference>
<dbReference type="GO" id="GO:0006629">
    <property type="term" value="P:lipid metabolic process"/>
    <property type="evidence" value="ECO:0007669"/>
    <property type="project" value="InterPro"/>
</dbReference>
<evidence type="ECO:0000259" key="4">
    <source>
        <dbReference type="Pfam" id="PF01764"/>
    </source>
</evidence>
<evidence type="ECO:0000256" key="1">
    <source>
        <dbReference type="ARBA" id="ARBA00043996"/>
    </source>
</evidence>
<comment type="similarity">
    <text evidence="1">Belongs to the AB hydrolase superfamily. Lipase family. Class 3 subfamily.</text>
</comment>
<sequence length="486" mass="53741">MPSINRLAVRLFRKKPVQASIQTSLGASGAVPDSGFVFVHNLQGASAALDEFSDGSEGGPFKAQLRLLEDATADYLNSTTDTCCELTDWNCDKTTAELTIAAFKCAAAVYKADPKVADGSDSHPILSGLTGIHRKPETDGIRFNELEYVYPSLDGSSKAIGFWTTESEVIDPTDPHFAALVVAVRGTERIVDHIVNANSRPIAAADFLSFHKHQVLAGFADKLSAHSGFLNSAKALSSLVLRHISRLNQEGRIKHVIFTGHSAGGGVAALLYLKFLLEIDPLYENLKFSCFTFGAPPILGADITEIIKKEPSLERNRGLNLAFVNEFDMVCRVDHSYLRSLIDLYRSVYGLNPVMKDEIARKEEKPGVSIMEDTQYVLPPLDFQNTDQEAAVNPTENGLWPLPKAEYHIFGDLVLLRKEHNTCVKPNERPSKELRALSIRAQDFEKVLYCGIRTHSRTYYGDRMESVIQGKFNYKDGWDRSRGGNA</sequence>
<comment type="caution">
    <text evidence="5">The sequence shown here is derived from an EMBL/GenBank/DDBJ whole genome shotgun (WGS) entry which is preliminary data.</text>
</comment>
<dbReference type="EMBL" id="JAFEKC020000017">
    <property type="protein sequence ID" value="KAK0510053.1"/>
    <property type="molecule type" value="Genomic_DNA"/>
</dbReference>
<dbReference type="SUPFAM" id="SSF53474">
    <property type="entry name" value="alpha/beta-Hydrolases"/>
    <property type="match status" value="1"/>
</dbReference>
<dbReference type="PANTHER" id="PTHR45856">
    <property type="entry name" value="ALPHA/BETA-HYDROLASES SUPERFAMILY PROTEIN"/>
    <property type="match status" value="1"/>
</dbReference>
<keyword evidence="6" id="KW-1185">Reference proteome</keyword>
<comment type="catalytic activity">
    <reaction evidence="2">
        <text>a diacylglycerol + H2O = a monoacylglycerol + a fatty acid + H(+)</text>
        <dbReference type="Rhea" id="RHEA:32731"/>
        <dbReference type="ChEBI" id="CHEBI:15377"/>
        <dbReference type="ChEBI" id="CHEBI:15378"/>
        <dbReference type="ChEBI" id="CHEBI:17408"/>
        <dbReference type="ChEBI" id="CHEBI:18035"/>
        <dbReference type="ChEBI" id="CHEBI:28868"/>
    </reaction>
</comment>
<dbReference type="AlphaFoldDB" id="A0AA39QYI3"/>
<dbReference type="Gene3D" id="3.40.50.1820">
    <property type="entry name" value="alpha/beta hydrolase"/>
    <property type="match status" value="1"/>
</dbReference>
<dbReference type="Proteomes" id="UP001166286">
    <property type="component" value="Unassembled WGS sequence"/>
</dbReference>
<proteinExistence type="inferred from homology"/>
<dbReference type="PANTHER" id="PTHR45856:SF21">
    <property type="entry name" value="FUNGAL LIPASE-LIKE DOMAIN-CONTAINING PROTEIN"/>
    <property type="match status" value="1"/>
</dbReference>
<evidence type="ECO:0000313" key="5">
    <source>
        <dbReference type="EMBL" id="KAK0510053.1"/>
    </source>
</evidence>
<name>A0AA39QYI3_9LECA</name>
<reference evidence="5" key="1">
    <citation type="submission" date="2023-03" db="EMBL/GenBank/DDBJ databases">
        <title>Complete genome of Cladonia borealis.</title>
        <authorList>
            <person name="Park H."/>
        </authorList>
    </citation>
    <scope>NUCLEOTIDE SEQUENCE</scope>
    <source>
        <strain evidence="5">ANT050790</strain>
    </source>
</reference>
<accession>A0AA39QYI3</accession>
<evidence type="ECO:0000313" key="6">
    <source>
        <dbReference type="Proteomes" id="UP001166286"/>
    </source>
</evidence>
<evidence type="ECO:0000256" key="2">
    <source>
        <dbReference type="ARBA" id="ARBA00047591"/>
    </source>
</evidence>
<dbReference type="InterPro" id="IPR051218">
    <property type="entry name" value="Sec_MonoDiacylglyc_Lipase"/>
</dbReference>